<proteinExistence type="predicted"/>
<name>A0A1I5JS43_9HYPH</name>
<keyword evidence="2" id="KW-1185">Reference proteome</keyword>
<dbReference type="EMBL" id="FOVR01000012">
    <property type="protein sequence ID" value="SFO75608.1"/>
    <property type="molecule type" value="Genomic_DNA"/>
</dbReference>
<accession>A0A1I5JS43</accession>
<protein>
    <submittedName>
        <fullName evidence="1">Uncharacterized protein</fullName>
    </submittedName>
</protein>
<gene>
    <name evidence="1" type="ORF">SAMN04488056_11262</name>
</gene>
<dbReference type="Proteomes" id="UP000199236">
    <property type="component" value="Unassembled WGS sequence"/>
</dbReference>
<evidence type="ECO:0000313" key="2">
    <source>
        <dbReference type="Proteomes" id="UP000199236"/>
    </source>
</evidence>
<organism evidence="1 2">
    <name type="scientific">Cohaesibacter marisflavi</name>
    <dbReference type="NCBI Taxonomy" id="655353"/>
    <lineage>
        <taxon>Bacteria</taxon>
        <taxon>Pseudomonadati</taxon>
        <taxon>Pseudomonadota</taxon>
        <taxon>Alphaproteobacteria</taxon>
        <taxon>Hyphomicrobiales</taxon>
        <taxon>Cohaesibacteraceae</taxon>
    </lineage>
</organism>
<evidence type="ECO:0000313" key="1">
    <source>
        <dbReference type="EMBL" id="SFO75608.1"/>
    </source>
</evidence>
<sequence length="97" mass="11140">MGWHSLYDNGIRYNRGKTGGLVDLPLHANLEEFLINIPSHQKTFITKTKSSDESYTTEPFGNWFGKQYKESAFLGHHMDCAKPALLNWPRLEAPSMR</sequence>
<dbReference type="AlphaFoldDB" id="A0A1I5JS43"/>
<reference evidence="1 2" key="1">
    <citation type="submission" date="2016-10" db="EMBL/GenBank/DDBJ databases">
        <authorList>
            <person name="de Groot N.N."/>
        </authorList>
    </citation>
    <scope>NUCLEOTIDE SEQUENCE [LARGE SCALE GENOMIC DNA]</scope>
    <source>
        <strain evidence="1 2">CGMCC 1.9157</strain>
    </source>
</reference>